<reference evidence="2" key="1">
    <citation type="submission" date="2021-02" db="EMBL/GenBank/DDBJ databases">
        <authorList>
            <person name="Nowell W R."/>
        </authorList>
    </citation>
    <scope>NUCLEOTIDE SEQUENCE</scope>
</reference>
<comment type="caution">
    <text evidence="2">The sequence shown here is derived from an EMBL/GenBank/DDBJ whole genome shotgun (WGS) entry which is preliminary data.</text>
</comment>
<feature type="compositionally biased region" description="Polar residues" evidence="1">
    <location>
        <begin position="78"/>
        <end position="89"/>
    </location>
</feature>
<evidence type="ECO:0000313" key="4">
    <source>
        <dbReference type="Proteomes" id="UP000663891"/>
    </source>
</evidence>
<gene>
    <name evidence="3" type="ORF">OKA104_LOCUS887</name>
    <name evidence="2" type="ORF">VCS650_LOCUS11706</name>
</gene>
<dbReference type="Proteomes" id="UP000663891">
    <property type="component" value="Unassembled WGS sequence"/>
</dbReference>
<feature type="region of interest" description="Disordered" evidence="1">
    <location>
        <begin position="139"/>
        <end position="160"/>
    </location>
</feature>
<evidence type="ECO:0000256" key="1">
    <source>
        <dbReference type="SAM" id="MobiDB-lite"/>
    </source>
</evidence>
<feature type="compositionally biased region" description="Low complexity" evidence="1">
    <location>
        <begin position="282"/>
        <end position="291"/>
    </location>
</feature>
<feature type="compositionally biased region" description="Low complexity" evidence="1">
    <location>
        <begin position="146"/>
        <end position="160"/>
    </location>
</feature>
<sequence>MVHFSQSILPDIPLATSLPTTFTFHPNNQMDEQQILEQQHQQQQQSLPSSSQSQLNSSLSNQQQQQLQQQQHQSSSSNDDGNSNPNHQTHTNDYETRLRCPNCETWVVNLSDHLRKTHRIASPVDRKPLLRMARLEKRRMAESANHSSPSTTTTTLLKTSHPSLSSTLVVNGLSSSQHTNTNEIENLLFKHEHDPNTLPNQQFSVTIPENILLNQQLTNSIAHYTSSIKRERSLDEHLEHTTNEILSPHKKSRIGMIDGTKLSQTIQSSSNKSSKKNRNKQDQQQQQLQSNQTIIKTAASGIFPQQQQQQQQQQQLQQAVTLQNIDESSDDLSKVLQMMGNEMNFLNQHLQTTSILLQKQLDLARDSLHACSVQFAHLKRMIQQQI</sequence>
<organism evidence="2 4">
    <name type="scientific">Adineta steineri</name>
    <dbReference type="NCBI Taxonomy" id="433720"/>
    <lineage>
        <taxon>Eukaryota</taxon>
        <taxon>Metazoa</taxon>
        <taxon>Spiralia</taxon>
        <taxon>Gnathifera</taxon>
        <taxon>Rotifera</taxon>
        <taxon>Eurotatoria</taxon>
        <taxon>Bdelloidea</taxon>
        <taxon>Adinetida</taxon>
        <taxon>Adinetidae</taxon>
        <taxon>Adineta</taxon>
    </lineage>
</organism>
<feature type="region of interest" description="Disordered" evidence="1">
    <location>
        <begin position="35"/>
        <end position="95"/>
    </location>
</feature>
<feature type="region of interest" description="Disordered" evidence="1">
    <location>
        <begin position="264"/>
        <end position="291"/>
    </location>
</feature>
<feature type="compositionally biased region" description="Low complexity" evidence="1">
    <location>
        <begin position="35"/>
        <end position="77"/>
    </location>
</feature>
<dbReference type="Proteomes" id="UP000663881">
    <property type="component" value="Unassembled WGS sequence"/>
</dbReference>
<dbReference type="EMBL" id="CAJNON010000088">
    <property type="protein sequence ID" value="CAF0944604.1"/>
    <property type="molecule type" value="Genomic_DNA"/>
</dbReference>
<evidence type="ECO:0000313" key="3">
    <source>
        <dbReference type="EMBL" id="CAF3490409.1"/>
    </source>
</evidence>
<proteinExistence type="predicted"/>
<dbReference type="EMBL" id="CAJOAY010000019">
    <property type="protein sequence ID" value="CAF3490409.1"/>
    <property type="molecule type" value="Genomic_DNA"/>
</dbReference>
<accession>A0A814CTI8</accession>
<name>A0A814CTI8_9BILA</name>
<protein>
    <submittedName>
        <fullName evidence="2">Uncharacterized protein</fullName>
    </submittedName>
</protein>
<dbReference type="OrthoDB" id="10044762at2759"/>
<evidence type="ECO:0000313" key="2">
    <source>
        <dbReference type="EMBL" id="CAF0944604.1"/>
    </source>
</evidence>
<dbReference type="AlphaFoldDB" id="A0A814CTI8"/>